<dbReference type="RefSeq" id="WP_114375798.1">
    <property type="nucleotide sequence ID" value="NZ_CP031092.1"/>
</dbReference>
<organism evidence="2 3">
    <name type="scientific">Salicibibacter kimchii</name>
    <dbReference type="NCBI Taxonomy" id="2099786"/>
    <lineage>
        <taxon>Bacteria</taxon>
        <taxon>Bacillati</taxon>
        <taxon>Bacillota</taxon>
        <taxon>Bacilli</taxon>
        <taxon>Bacillales</taxon>
        <taxon>Bacillaceae</taxon>
        <taxon>Salicibibacter</taxon>
    </lineage>
</organism>
<accession>A0A345C3E0</accession>
<reference evidence="2 3" key="1">
    <citation type="journal article" date="2018" name="J. Microbiol.">
        <title>Salicibibacter kimchii gen. nov., sp. nov., a moderately halophilic and alkalitolerant bacterium in the family Bacillaceae, isolated from kimchi.</title>
        <authorList>
            <person name="Jang J.Y."/>
            <person name="Oh Y.J."/>
            <person name="Lim S.K."/>
            <person name="Park H.K."/>
            <person name="Lee C."/>
            <person name="Kim J.Y."/>
            <person name="Lee M.A."/>
            <person name="Choi H.J."/>
        </authorList>
    </citation>
    <scope>NUCLEOTIDE SEQUENCE [LARGE SCALE GENOMIC DNA]</scope>
    <source>
        <strain evidence="2 3">NKC1-1</strain>
    </source>
</reference>
<dbReference type="KEGG" id="rue:DT065_18260"/>
<dbReference type="AlphaFoldDB" id="A0A345C3E0"/>
<sequence length="60" mass="6923">MSIFLFIFFAALYLVIINTMTNSLVLQKEMTEEKIPNVFTTINVLILILLVSTYVRLLVI</sequence>
<dbReference type="Proteomes" id="UP000252100">
    <property type="component" value="Chromosome"/>
</dbReference>
<gene>
    <name evidence="2" type="ORF">DT065_18260</name>
</gene>
<name>A0A345C3E0_9BACI</name>
<proteinExistence type="predicted"/>
<keyword evidence="1" id="KW-1133">Transmembrane helix</keyword>
<keyword evidence="1" id="KW-0472">Membrane</keyword>
<keyword evidence="1" id="KW-0812">Transmembrane</keyword>
<evidence type="ECO:0000313" key="2">
    <source>
        <dbReference type="EMBL" id="AXF57721.1"/>
    </source>
</evidence>
<evidence type="ECO:0000313" key="3">
    <source>
        <dbReference type="Proteomes" id="UP000252100"/>
    </source>
</evidence>
<feature type="transmembrane region" description="Helical" evidence="1">
    <location>
        <begin position="37"/>
        <end position="59"/>
    </location>
</feature>
<dbReference type="EMBL" id="CP031092">
    <property type="protein sequence ID" value="AXF57721.1"/>
    <property type="molecule type" value="Genomic_DNA"/>
</dbReference>
<evidence type="ECO:0000256" key="1">
    <source>
        <dbReference type="SAM" id="Phobius"/>
    </source>
</evidence>
<dbReference type="OrthoDB" id="2971155at2"/>
<keyword evidence="3" id="KW-1185">Reference proteome</keyword>
<protein>
    <submittedName>
        <fullName evidence="2">Uncharacterized protein</fullName>
    </submittedName>
</protein>